<feature type="binding site" evidence="10">
    <location>
        <position position="24"/>
    </location>
    <ligand>
        <name>ATP</name>
        <dbReference type="ChEBI" id="CHEBI:30616"/>
    </ligand>
</feature>
<comment type="catalytic activity">
    <reaction evidence="10">
        <text>ATP + H2O = ADP + phosphate + H(+)</text>
        <dbReference type="Rhea" id="RHEA:13065"/>
        <dbReference type="ChEBI" id="CHEBI:15377"/>
        <dbReference type="ChEBI" id="CHEBI:15378"/>
        <dbReference type="ChEBI" id="CHEBI:30616"/>
        <dbReference type="ChEBI" id="CHEBI:43474"/>
        <dbReference type="ChEBI" id="CHEBI:456216"/>
    </reaction>
</comment>
<comment type="caution">
    <text evidence="10">Lacks conserved residue(s) required for the propagation of feature annotation.</text>
</comment>
<dbReference type="GO" id="GO:0016887">
    <property type="term" value="F:ATP hydrolysis activity"/>
    <property type="evidence" value="ECO:0007669"/>
    <property type="project" value="UniProtKB-UniRule"/>
</dbReference>
<comment type="subunit">
    <text evidence="10">Interacts with small ribosomal subunit protein uS11. Not a structural component of 43S pre-ribosomes, but transiently interacts with them by binding to uS11.</text>
</comment>
<evidence type="ECO:0000256" key="3">
    <source>
        <dbReference type="ARBA" id="ARBA00022517"/>
    </source>
</evidence>
<dbReference type="AlphaFoldDB" id="A0A0C3QE22"/>
<evidence type="ECO:0000256" key="6">
    <source>
        <dbReference type="ARBA" id="ARBA00022741"/>
    </source>
</evidence>
<accession>A0A0C3QE22</accession>
<gene>
    <name evidence="12" type="ORF">M407DRAFT_244879</name>
</gene>
<feature type="binding site" evidence="10">
    <location>
        <position position="23"/>
    </location>
    <ligand>
        <name>ATP</name>
        <dbReference type="ChEBI" id="CHEBI:30616"/>
    </ligand>
</feature>
<dbReference type="InterPro" id="IPR020618">
    <property type="entry name" value="Adenyl_kinase_AK6"/>
</dbReference>
<comment type="function">
    <text evidence="10">Broad-specificity nucleoside monophosphate (NMP) kinase that catalyzes the reversible transfer of the terminal phosphate group between nucleoside triphosphates and monophosphates. Has also ATPase activity. Involved in the late cytoplasmic maturation steps of the 40S ribosomal particles, specifically 18S rRNA maturation. While NMP activity is not required for ribosome maturation, ATPase activity is. Associates transiently with small ribosomal subunit protein uS11. ATP hydrolysis breaks the interaction with uS11. May temporarily remove uS11 from the ribosome to enable a conformational change of the ribosomal RNA that is needed for the final maturation step of the small ribosomal subunit. Its NMP activity may have a role in nuclear energy homeostasis.</text>
</comment>
<evidence type="ECO:0000256" key="2">
    <source>
        <dbReference type="ARBA" id="ARBA00022490"/>
    </source>
</evidence>
<keyword evidence="9 10" id="KW-0539">Nucleus</keyword>
<evidence type="ECO:0000256" key="8">
    <source>
        <dbReference type="ARBA" id="ARBA00022840"/>
    </source>
</evidence>
<protein>
    <recommendedName>
        <fullName evidence="10">Adenylate kinase isoenzyme 6 homolog</fullName>
        <shortName evidence="10">AK6</shortName>
        <ecNumber evidence="10">2.7.4.3</ecNumber>
    </recommendedName>
    <alternativeName>
        <fullName evidence="10">Dual activity adenylate kinase/ATPase</fullName>
        <shortName evidence="10">AK/ATPase</shortName>
    </alternativeName>
</protein>
<evidence type="ECO:0000256" key="11">
    <source>
        <dbReference type="SAM" id="MobiDB-lite"/>
    </source>
</evidence>
<feature type="region of interest" description="NMPbind" evidence="10">
    <location>
        <begin position="43"/>
        <end position="66"/>
    </location>
</feature>
<proteinExistence type="inferred from homology"/>
<dbReference type="GO" id="GO:0042274">
    <property type="term" value="P:ribosomal small subunit biogenesis"/>
    <property type="evidence" value="ECO:0007669"/>
    <property type="project" value="UniProtKB-UniRule"/>
</dbReference>
<dbReference type="PANTHER" id="PTHR12595">
    <property type="entry name" value="POS9-ACTIVATING FACTOR FAP7-RELATED"/>
    <property type="match status" value="1"/>
</dbReference>
<dbReference type="EC" id="2.7.4.3" evidence="10"/>
<feature type="region of interest" description="LID" evidence="10">
    <location>
        <begin position="118"/>
        <end position="128"/>
    </location>
</feature>
<dbReference type="FunFam" id="3.40.50.300:FF:000372">
    <property type="entry name" value="Adenylate kinase isoenzyme 6 homolog"/>
    <property type="match status" value="1"/>
</dbReference>
<dbReference type="STRING" id="1051891.A0A0C3QE22"/>
<dbReference type="PANTHER" id="PTHR12595:SF0">
    <property type="entry name" value="ADENYLATE KINASE ISOENZYME 6"/>
    <property type="match status" value="1"/>
</dbReference>
<feature type="binding site" evidence="10">
    <location>
        <position position="26"/>
    </location>
    <ligand>
        <name>ATP</name>
        <dbReference type="ChEBI" id="CHEBI:30616"/>
    </ligand>
</feature>
<keyword evidence="2 10" id="KW-0963">Cytoplasm</keyword>
<comment type="subcellular location">
    <subcellularLocation>
        <location evidence="10">Cytoplasm</location>
    </subcellularLocation>
    <subcellularLocation>
        <location evidence="10">Nucleus</location>
    </subcellularLocation>
</comment>
<feature type="region of interest" description="Disordered" evidence="11">
    <location>
        <begin position="1"/>
        <end position="23"/>
    </location>
</feature>
<dbReference type="HAMAP" id="MF_00039">
    <property type="entry name" value="Adenylate_kinase_AK6"/>
    <property type="match status" value="1"/>
</dbReference>
<feature type="binding site" evidence="10">
    <location>
        <position position="119"/>
    </location>
    <ligand>
        <name>ATP</name>
        <dbReference type="ChEBI" id="CHEBI:30616"/>
    </ligand>
</feature>
<comment type="catalytic activity">
    <reaction evidence="1 10">
        <text>AMP + ATP = 2 ADP</text>
        <dbReference type="Rhea" id="RHEA:12973"/>
        <dbReference type="ChEBI" id="CHEBI:30616"/>
        <dbReference type="ChEBI" id="CHEBI:456215"/>
        <dbReference type="ChEBI" id="CHEBI:456216"/>
        <dbReference type="EC" id="2.7.4.3"/>
    </reaction>
</comment>
<sequence length="186" mass="21469">MPDVEGSERSLPNIVITGTPGTGKSTHAQLLVDASPVPLRHLNVSEIAKEKKLYENYDEEWQTYIVDEDKVLDELEPLTDAGGLVIDWHTCDVFPERWVDLVVVLRCDHTLLWDRLEKRGYSLKKIQENNESEIMQTVLDDAKESYAEEIVVELRSDSTEDLESNVDRIVSWIQNWRRDRGFSDQP</sequence>
<evidence type="ECO:0000313" key="12">
    <source>
        <dbReference type="EMBL" id="KIO23179.1"/>
    </source>
</evidence>
<evidence type="ECO:0000256" key="4">
    <source>
        <dbReference type="ARBA" id="ARBA00022552"/>
    </source>
</evidence>
<reference evidence="13" key="2">
    <citation type="submission" date="2015-01" db="EMBL/GenBank/DDBJ databases">
        <title>Evolutionary Origins and Diversification of the Mycorrhizal Mutualists.</title>
        <authorList>
            <consortium name="DOE Joint Genome Institute"/>
            <consortium name="Mycorrhizal Genomics Consortium"/>
            <person name="Kohler A."/>
            <person name="Kuo A."/>
            <person name="Nagy L.G."/>
            <person name="Floudas D."/>
            <person name="Copeland A."/>
            <person name="Barry K.W."/>
            <person name="Cichocki N."/>
            <person name="Veneault-Fourrey C."/>
            <person name="LaButti K."/>
            <person name="Lindquist E.A."/>
            <person name="Lipzen A."/>
            <person name="Lundell T."/>
            <person name="Morin E."/>
            <person name="Murat C."/>
            <person name="Riley R."/>
            <person name="Ohm R."/>
            <person name="Sun H."/>
            <person name="Tunlid A."/>
            <person name="Henrissat B."/>
            <person name="Grigoriev I.V."/>
            <person name="Hibbett D.S."/>
            <person name="Martin F."/>
        </authorList>
    </citation>
    <scope>NUCLEOTIDE SEQUENCE [LARGE SCALE GENOMIC DNA]</scope>
    <source>
        <strain evidence="13">MUT 4182</strain>
    </source>
</reference>
<dbReference type="GO" id="GO:0006364">
    <property type="term" value="P:rRNA processing"/>
    <property type="evidence" value="ECO:0007669"/>
    <property type="project" value="UniProtKB-KW"/>
</dbReference>
<organism evidence="12 13">
    <name type="scientific">Tulasnella calospora MUT 4182</name>
    <dbReference type="NCBI Taxonomy" id="1051891"/>
    <lineage>
        <taxon>Eukaryota</taxon>
        <taxon>Fungi</taxon>
        <taxon>Dikarya</taxon>
        <taxon>Basidiomycota</taxon>
        <taxon>Agaricomycotina</taxon>
        <taxon>Agaricomycetes</taxon>
        <taxon>Cantharellales</taxon>
        <taxon>Tulasnellaceae</taxon>
        <taxon>Tulasnella</taxon>
    </lineage>
</organism>
<name>A0A0C3QE22_9AGAM</name>
<feature type="binding site" evidence="10">
    <location>
        <position position="25"/>
    </location>
    <ligand>
        <name>ATP</name>
        <dbReference type="ChEBI" id="CHEBI:30616"/>
    </ligand>
</feature>
<keyword evidence="3 10" id="KW-0690">Ribosome biogenesis</keyword>
<dbReference type="InterPro" id="IPR027417">
    <property type="entry name" value="P-loop_NTPase"/>
</dbReference>
<evidence type="ECO:0000313" key="13">
    <source>
        <dbReference type="Proteomes" id="UP000054248"/>
    </source>
</evidence>
<keyword evidence="8 10" id="KW-0067">ATP-binding</keyword>
<evidence type="ECO:0000256" key="1">
    <source>
        <dbReference type="ARBA" id="ARBA00000582"/>
    </source>
</evidence>
<keyword evidence="4 10" id="KW-0698">rRNA processing</keyword>
<evidence type="ECO:0000256" key="10">
    <source>
        <dbReference type="HAMAP-Rule" id="MF_03173"/>
    </source>
</evidence>
<dbReference type="HOGENOM" id="CLU_079096_3_1_1"/>
<comment type="similarity">
    <text evidence="10">Belongs to the adenylate kinase family. AK6 subfamily.</text>
</comment>
<evidence type="ECO:0000256" key="7">
    <source>
        <dbReference type="ARBA" id="ARBA00022777"/>
    </source>
</evidence>
<dbReference type="OrthoDB" id="10251185at2759"/>
<dbReference type="EMBL" id="KN823091">
    <property type="protein sequence ID" value="KIO23179.1"/>
    <property type="molecule type" value="Genomic_DNA"/>
</dbReference>
<keyword evidence="6 10" id="KW-0547">Nucleotide-binding</keyword>
<dbReference type="GO" id="GO:0005634">
    <property type="term" value="C:nucleus"/>
    <property type="evidence" value="ECO:0007669"/>
    <property type="project" value="UniProtKB-SubCell"/>
</dbReference>
<evidence type="ECO:0000256" key="5">
    <source>
        <dbReference type="ARBA" id="ARBA00022679"/>
    </source>
</evidence>
<keyword evidence="5 10" id="KW-0808">Transferase</keyword>
<evidence type="ECO:0000256" key="9">
    <source>
        <dbReference type="ARBA" id="ARBA00023242"/>
    </source>
</evidence>
<dbReference type="GO" id="GO:0005524">
    <property type="term" value="F:ATP binding"/>
    <property type="evidence" value="ECO:0007669"/>
    <property type="project" value="UniProtKB-KW"/>
</dbReference>
<feature type="binding site" evidence="10">
    <location>
        <position position="21"/>
    </location>
    <ligand>
        <name>ATP</name>
        <dbReference type="ChEBI" id="CHEBI:30616"/>
    </ligand>
</feature>
<dbReference type="GO" id="GO:0004017">
    <property type="term" value="F:AMP kinase activity"/>
    <property type="evidence" value="ECO:0007669"/>
    <property type="project" value="UniProtKB-UniRule"/>
</dbReference>
<dbReference type="SUPFAM" id="SSF52540">
    <property type="entry name" value="P-loop containing nucleoside triphosphate hydrolases"/>
    <property type="match status" value="1"/>
</dbReference>
<dbReference type="Gene3D" id="3.40.50.300">
    <property type="entry name" value="P-loop containing nucleotide triphosphate hydrolases"/>
    <property type="match status" value="1"/>
</dbReference>
<reference evidence="12 13" key="1">
    <citation type="submission" date="2014-04" db="EMBL/GenBank/DDBJ databases">
        <authorList>
            <consortium name="DOE Joint Genome Institute"/>
            <person name="Kuo A."/>
            <person name="Girlanda M."/>
            <person name="Perotto S."/>
            <person name="Kohler A."/>
            <person name="Nagy L.G."/>
            <person name="Floudas D."/>
            <person name="Copeland A."/>
            <person name="Barry K.W."/>
            <person name="Cichocki N."/>
            <person name="Veneault-Fourrey C."/>
            <person name="LaButti K."/>
            <person name="Lindquist E.A."/>
            <person name="Lipzen A."/>
            <person name="Lundell T."/>
            <person name="Morin E."/>
            <person name="Murat C."/>
            <person name="Sun H."/>
            <person name="Tunlid A."/>
            <person name="Henrissat B."/>
            <person name="Grigoriev I.V."/>
            <person name="Hibbett D.S."/>
            <person name="Martin F."/>
            <person name="Nordberg H.P."/>
            <person name="Cantor M.N."/>
            <person name="Hua S.X."/>
        </authorList>
    </citation>
    <scope>NUCLEOTIDE SEQUENCE [LARGE SCALE GENOMIC DNA]</scope>
    <source>
        <strain evidence="12 13">MUT 4182</strain>
    </source>
</reference>
<dbReference type="GO" id="GO:0005737">
    <property type="term" value="C:cytoplasm"/>
    <property type="evidence" value="ECO:0007669"/>
    <property type="project" value="UniProtKB-SubCell"/>
</dbReference>
<dbReference type="Proteomes" id="UP000054248">
    <property type="component" value="Unassembled WGS sequence"/>
</dbReference>
<dbReference type="Pfam" id="PF13238">
    <property type="entry name" value="AAA_18"/>
    <property type="match status" value="1"/>
</dbReference>
<keyword evidence="7 10" id="KW-0418">Kinase</keyword>
<keyword evidence="13" id="KW-1185">Reference proteome</keyword>